<protein>
    <submittedName>
        <fullName evidence="1">Uncharacterized protein</fullName>
    </submittedName>
</protein>
<gene>
    <name evidence="1" type="ORF">AJY60_09235</name>
</gene>
<evidence type="ECO:0000313" key="1">
    <source>
        <dbReference type="EMBL" id="OEV45298.1"/>
    </source>
</evidence>
<name>A0AB36G593_CAMJU</name>
<reference evidence="1 2" key="1">
    <citation type="submission" date="2016-09" db="EMBL/GenBank/DDBJ databases">
        <title>Campylobacter from American crows.</title>
        <authorList>
            <person name="Weis A.M."/>
            <person name="Weimer B.C."/>
            <person name="Townsend A.K."/>
            <person name="Taff C."/>
        </authorList>
    </citation>
    <scope>NUCLEOTIDE SEQUENCE [LARGE SCALE GENOMIC DNA]</scope>
    <source>
        <strain evidence="1 2">BCW_3791</strain>
    </source>
</reference>
<sequence>MLYDSLMLLTDQTNANIKYYPKAGAALKDFKDCTFLFADLPDSLKDYFLKIDGELIKLCDLNANKDYPMILSPIYKNHYYLAEYFEKCFKEDLKEIAIRILYYMGAKSCKVNIEKEKTQEQKTSKETEINTKANIPEYGSYDLDAKFSDNSQEKFYLKEKININHTSKNGITRKKLKDEFNKWIEQEHINIKAFPSELRILIETYMENGVINGQIDFSRKEEIYKSIETQKNKAANLNISILQLPEKIKFRSVGGDVNIKHNQYQSKQDTENKYISWSVNFGENN</sequence>
<comment type="caution">
    <text evidence="1">The sequence shown here is derived from an EMBL/GenBank/DDBJ whole genome shotgun (WGS) entry which is preliminary data.</text>
</comment>
<dbReference type="RefSeq" id="WP_070261637.1">
    <property type="nucleotide sequence ID" value="NZ_JASUQX010000001.1"/>
</dbReference>
<evidence type="ECO:0000313" key="2">
    <source>
        <dbReference type="Proteomes" id="UP000865560"/>
    </source>
</evidence>
<dbReference type="AlphaFoldDB" id="A0AB36G593"/>
<organism evidence="1 2">
    <name type="scientific">Campylobacter jejuni</name>
    <dbReference type="NCBI Taxonomy" id="197"/>
    <lineage>
        <taxon>Bacteria</taxon>
        <taxon>Pseudomonadati</taxon>
        <taxon>Campylobacterota</taxon>
        <taxon>Epsilonproteobacteria</taxon>
        <taxon>Campylobacterales</taxon>
        <taxon>Campylobacteraceae</taxon>
        <taxon>Campylobacter</taxon>
    </lineage>
</organism>
<dbReference type="Proteomes" id="UP000865560">
    <property type="component" value="Unassembled WGS sequence"/>
</dbReference>
<dbReference type="EMBL" id="MJVJ01000122">
    <property type="protein sequence ID" value="OEV45298.1"/>
    <property type="molecule type" value="Genomic_DNA"/>
</dbReference>
<accession>A0AB36G593</accession>
<proteinExistence type="predicted"/>